<evidence type="ECO:0000256" key="3">
    <source>
        <dbReference type="RuleBase" id="RU367036"/>
    </source>
</evidence>
<dbReference type="Pfam" id="PF06094">
    <property type="entry name" value="GGACT"/>
    <property type="match status" value="1"/>
</dbReference>
<comment type="function">
    <text evidence="1">Putative gamma-glutamylcyclotransferase.</text>
</comment>
<name>A0ABP0UG67_9BRYO</name>
<feature type="domain" description="Gamma-glutamylcyclotransferase AIG2-like" evidence="5">
    <location>
        <begin position="13"/>
        <end position="130"/>
    </location>
</feature>
<keyword evidence="7" id="KW-1185">Reference proteome</keyword>
<dbReference type="InterPro" id="IPR039126">
    <property type="entry name" value="GGACT"/>
</dbReference>
<dbReference type="CDD" id="cd06661">
    <property type="entry name" value="GGCT_like"/>
    <property type="match status" value="1"/>
</dbReference>
<sequence>MSRKTSSSRSLAFVYGTLKQGFSNHWLMEDVMTKGHARFVGIASTKKRYPLVCGPFQVPFLLDMPACGCHVRGELYEVDRVAIDHLDELEGVFKGHYVRRPLALTGLQSLQFFNYDPSGEIQAEAYFAAAPLTQGLAASSAHIEAYTKKQTVNYVPRKDRPQNRTFLEHVNAWIESQSQSVQLEAGPCTRKQKSFSSIRDSPIAAPGMAKHLDQEH</sequence>
<gene>
    <name evidence="6" type="ORF">CSSPTR1EN2_LOCUS14072</name>
</gene>
<dbReference type="Gene3D" id="3.10.490.10">
    <property type="entry name" value="Gamma-glutamyl cyclotransferase-like"/>
    <property type="match status" value="1"/>
</dbReference>
<reference evidence="6" key="1">
    <citation type="submission" date="2024-02" db="EMBL/GenBank/DDBJ databases">
        <authorList>
            <consortium name="ELIXIR-Norway"/>
            <consortium name="Elixir Norway"/>
        </authorList>
    </citation>
    <scope>NUCLEOTIDE SEQUENCE</scope>
</reference>
<dbReference type="SUPFAM" id="SSF110857">
    <property type="entry name" value="Gamma-glutamyl cyclotransferase-like"/>
    <property type="match status" value="1"/>
</dbReference>
<dbReference type="PANTHER" id="PTHR12510:SF4">
    <property type="entry name" value="GAMMA-GLUTAMYLAMINECYCLOTRANSFERASE"/>
    <property type="match status" value="1"/>
</dbReference>
<proteinExistence type="inferred from homology"/>
<dbReference type="InterPro" id="IPR013024">
    <property type="entry name" value="GGCT-like"/>
</dbReference>
<protein>
    <recommendedName>
        <fullName evidence="3">Gamma-glutamylcyclotransferase family protein</fullName>
    </recommendedName>
</protein>
<dbReference type="InterPro" id="IPR009288">
    <property type="entry name" value="AIG2-like_dom"/>
</dbReference>
<feature type="region of interest" description="Disordered" evidence="4">
    <location>
        <begin position="186"/>
        <end position="216"/>
    </location>
</feature>
<evidence type="ECO:0000256" key="2">
    <source>
        <dbReference type="ARBA" id="ARBA00008861"/>
    </source>
</evidence>
<dbReference type="InterPro" id="IPR036568">
    <property type="entry name" value="GGCT-like_sf"/>
</dbReference>
<dbReference type="PANTHER" id="PTHR12510">
    <property type="entry name" value="TROPONIN C-AKIN-1 PROTEIN"/>
    <property type="match status" value="1"/>
</dbReference>
<evidence type="ECO:0000256" key="1">
    <source>
        <dbReference type="ARBA" id="ARBA00002782"/>
    </source>
</evidence>
<comment type="similarity">
    <text evidence="2 3">Belongs to the gamma-glutamylcyclotransferase family.</text>
</comment>
<evidence type="ECO:0000256" key="4">
    <source>
        <dbReference type="SAM" id="MobiDB-lite"/>
    </source>
</evidence>
<organism evidence="6 7">
    <name type="scientific">Sphagnum troendelagicum</name>
    <dbReference type="NCBI Taxonomy" id="128251"/>
    <lineage>
        <taxon>Eukaryota</taxon>
        <taxon>Viridiplantae</taxon>
        <taxon>Streptophyta</taxon>
        <taxon>Embryophyta</taxon>
        <taxon>Bryophyta</taxon>
        <taxon>Sphagnophytina</taxon>
        <taxon>Sphagnopsida</taxon>
        <taxon>Sphagnales</taxon>
        <taxon>Sphagnaceae</taxon>
        <taxon>Sphagnum</taxon>
    </lineage>
</organism>
<dbReference type="EMBL" id="OZ019895">
    <property type="protein sequence ID" value="CAK9218613.1"/>
    <property type="molecule type" value="Genomic_DNA"/>
</dbReference>
<dbReference type="Proteomes" id="UP001497512">
    <property type="component" value="Chromosome 3"/>
</dbReference>
<accession>A0ABP0UG67</accession>
<evidence type="ECO:0000313" key="6">
    <source>
        <dbReference type="EMBL" id="CAK9218613.1"/>
    </source>
</evidence>
<evidence type="ECO:0000313" key="7">
    <source>
        <dbReference type="Proteomes" id="UP001497512"/>
    </source>
</evidence>
<evidence type="ECO:0000259" key="5">
    <source>
        <dbReference type="Pfam" id="PF06094"/>
    </source>
</evidence>